<accession>A0A396HRF1</accession>
<reference evidence="1" key="1">
    <citation type="journal article" date="2018" name="Nat. Plants">
        <title>Whole-genome landscape of Medicago truncatula symbiotic genes.</title>
        <authorList>
            <person name="Pecrix Y."/>
            <person name="Gamas P."/>
            <person name="Carrere S."/>
        </authorList>
    </citation>
    <scope>NUCLEOTIDE SEQUENCE</scope>
    <source>
        <tissue evidence="1">Leaves</tissue>
    </source>
</reference>
<name>A0A396HRF1_MEDTR</name>
<sequence length="40" mass="4767">MLQQLGSLIQSHQQKYFHYLIFHHRHCTSKGENKNTTKLA</sequence>
<protein>
    <submittedName>
        <fullName evidence="1">Uncharacterized protein</fullName>
    </submittedName>
</protein>
<dbReference type="Gramene" id="rna29534">
    <property type="protein sequence ID" value="RHN54484.1"/>
    <property type="gene ID" value="gene29534"/>
</dbReference>
<dbReference type="EMBL" id="PSQE01000005">
    <property type="protein sequence ID" value="RHN54484.1"/>
    <property type="molecule type" value="Genomic_DNA"/>
</dbReference>
<dbReference type="AlphaFoldDB" id="A0A396HRF1"/>
<organism evidence="1">
    <name type="scientific">Medicago truncatula</name>
    <name type="common">Barrel medic</name>
    <name type="synonym">Medicago tribuloides</name>
    <dbReference type="NCBI Taxonomy" id="3880"/>
    <lineage>
        <taxon>Eukaryota</taxon>
        <taxon>Viridiplantae</taxon>
        <taxon>Streptophyta</taxon>
        <taxon>Embryophyta</taxon>
        <taxon>Tracheophyta</taxon>
        <taxon>Spermatophyta</taxon>
        <taxon>Magnoliopsida</taxon>
        <taxon>eudicotyledons</taxon>
        <taxon>Gunneridae</taxon>
        <taxon>Pentapetalae</taxon>
        <taxon>rosids</taxon>
        <taxon>fabids</taxon>
        <taxon>Fabales</taxon>
        <taxon>Fabaceae</taxon>
        <taxon>Papilionoideae</taxon>
        <taxon>50 kb inversion clade</taxon>
        <taxon>NPAAA clade</taxon>
        <taxon>Hologalegina</taxon>
        <taxon>IRL clade</taxon>
        <taxon>Trifolieae</taxon>
        <taxon>Medicago</taxon>
    </lineage>
</organism>
<evidence type="ECO:0000313" key="1">
    <source>
        <dbReference type="EMBL" id="RHN54484.1"/>
    </source>
</evidence>
<comment type="caution">
    <text evidence="1">The sequence shown here is derived from an EMBL/GenBank/DDBJ whole genome shotgun (WGS) entry which is preliminary data.</text>
</comment>
<proteinExistence type="predicted"/>
<dbReference type="Proteomes" id="UP000265566">
    <property type="component" value="Chromosome 5"/>
</dbReference>
<gene>
    <name evidence="1" type="ORF">MtrunA17_Chr5g0407371</name>
</gene>